<keyword evidence="1" id="KW-1133">Transmembrane helix</keyword>
<dbReference type="RefSeq" id="WP_210663804.1">
    <property type="nucleotide sequence ID" value="NZ_JAGKSP010000019.1"/>
</dbReference>
<evidence type="ECO:0000256" key="1">
    <source>
        <dbReference type="SAM" id="Phobius"/>
    </source>
</evidence>
<accession>A0ABS5CL02</accession>
<feature type="transmembrane region" description="Helical" evidence="1">
    <location>
        <begin position="33"/>
        <end position="54"/>
    </location>
</feature>
<gene>
    <name evidence="2" type="ORF">I8J30_28000</name>
</gene>
<keyword evidence="1" id="KW-0812">Transmembrane</keyword>
<keyword evidence="3" id="KW-1185">Reference proteome</keyword>
<evidence type="ECO:0000313" key="2">
    <source>
        <dbReference type="EMBL" id="MBP3966544.1"/>
    </source>
</evidence>
<feature type="transmembrane region" description="Helical" evidence="1">
    <location>
        <begin position="9"/>
        <end position="27"/>
    </location>
</feature>
<comment type="caution">
    <text evidence="2">The sequence shown here is derived from an EMBL/GenBank/DDBJ whole genome shotgun (WGS) entry which is preliminary data.</text>
</comment>
<dbReference type="EMBL" id="JAGKSP010000019">
    <property type="protein sequence ID" value="MBP3966544.1"/>
    <property type="molecule type" value="Genomic_DNA"/>
</dbReference>
<protein>
    <submittedName>
        <fullName evidence="2">Uncharacterized protein</fullName>
    </submittedName>
</protein>
<proteinExistence type="predicted"/>
<evidence type="ECO:0000313" key="3">
    <source>
        <dbReference type="Proteomes" id="UP000673394"/>
    </source>
</evidence>
<keyword evidence="1" id="KW-0472">Membrane</keyword>
<sequence>MKFHLKKTIIITLVVYPIFLFILYLMAGFVIEAFVLFSGIFLFFMIFQLGYYWVIEGEKISKYIFFMKHVDIEISEIKLIEAYKVKEIGTIHFYLGKGPHEDEYQFIMKNGLIIKSYAHCYNSNGLTIGRYLNNEKRIKLIEKTRYKIMNS</sequence>
<name>A0ABS5CL02_9BACL</name>
<reference evidence="2 3" key="1">
    <citation type="submission" date="2021-04" db="EMBL/GenBank/DDBJ databases">
        <title>Paenibacillus sp. DLE-14 whole genome sequence.</title>
        <authorList>
            <person name="Ham Y.J."/>
        </authorList>
    </citation>
    <scope>NUCLEOTIDE SEQUENCE [LARGE SCALE GENOMIC DNA]</scope>
    <source>
        <strain evidence="2 3">DLE-14</strain>
    </source>
</reference>
<dbReference type="Proteomes" id="UP000673394">
    <property type="component" value="Unassembled WGS sequence"/>
</dbReference>
<organism evidence="2 3">
    <name type="scientific">Paenibacillus lignilyticus</name>
    <dbReference type="NCBI Taxonomy" id="1172615"/>
    <lineage>
        <taxon>Bacteria</taxon>
        <taxon>Bacillati</taxon>
        <taxon>Bacillota</taxon>
        <taxon>Bacilli</taxon>
        <taxon>Bacillales</taxon>
        <taxon>Paenibacillaceae</taxon>
        <taxon>Paenibacillus</taxon>
    </lineage>
</organism>